<feature type="region of interest" description="Disordered" evidence="1">
    <location>
        <begin position="402"/>
        <end position="430"/>
    </location>
</feature>
<evidence type="ECO:0000256" key="1">
    <source>
        <dbReference type="SAM" id="MobiDB-lite"/>
    </source>
</evidence>
<accession>A0A132NYI5</accession>
<dbReference type="Proteomes" id="UP000070089">
    <property type="component" value="Unassembled WGS sequence"/>
</dbReference>
<dbReference type="AlphaFoldDB" id="A0A132NYI5"/>
<protein>
    <submittedName>
        <fullName evidence="2">Uncharacterized protein</fullName>
    </submittedName>
</protein>
<evidence type="ECO:0000313" key="3">
    <source>
        <dbReference type="Proteomes" id="UP000070089"/>
    </source>
</evidence>
<dbReference type="EMBL" id="JXTI01000014">
    <property type="protein sequence ID" value="KWX15130.1"/>
    <property type="molecule type" value="Genomic_DNA"/>
</dbReference>
<feature type="compositionally biased region" description="Polar residues" evidence="1">
    <location>
        <begin position="733"/>
        <end position="744"/>
    </location>
</feature>
<feature type="region of interest" description="Disordered" evidence="1">
    <location>
        <begin position="874"/>
        <end position="899"/>
    </location>
</feature>
<feature type="compositionally biased region" description="Low complexity" evidence="1">
    <location>
        <begin position="887"/>
        <end position="898"/>
    </location>
</feature>
<evidence type="ECO:0000313" key="2">
    <source>
        <dbReference type="EMBL" id="KWX15130.1"/>
    </source>
</evidence>
<feature type="compositionally biased region" description="Polar residues" evidence="1">
    <location>
        <begin position="421"/>
        <end position="430"/>
    </location>
</feature>
<organism evidence="2 3">
    <name type="scientific">Giardia duodenalis assemblage B</name>
    <dbReference type="NCBI Taxonomy" id="1394984"/>
    <lineage>
        <taxon>Eukaryota</taxon>
        <taxon>Metamonada</taxon>
        <taxon>Diplomonadida</taxon>
        <taxon>Hexamitidae</taxon>
        <taxon>Giardiinae</taxon>
        <taxon>Giardia</taxon>
    </lineage>
</organism>
<name>A0A132NYI5_GIAIN</name>
<sequence>MYTTEAQFKEHGIIATFKKQSPYPLTETQSANPLPTVLEVDGRRRYLSDIQLVEQELQSLTALHRSKKKVSSVLNTRPSFHPLLPPGRATSCGVSQRTSFLGSSRSEMTTDPGAHERKQPLILGLSTLSTSAIHSSNAASRQNQVKSGADSKYQFNHLGILPNTPTCNDLKQDSSIECMSLQFSTRLDDNSSLVCSIDAPFPQLWADPNDRPEVELGTVADLVLVNTEGQDGVLTAPRLDIGPVPTQPFVNSTSNSGSVEVDLHIRDLSTSYNTHAEGSPISSSRNKSTLSRCTPLPTGTVELTLAPLIVQSYTFPEQPVPSSSNKSVRIMPERNARIVKDISSVDCGTMTTDFDSALVNSDNILISAVGSELITAVTEQKLQSSKPHINLRETADHLTKQVGCSRTTEGQQEKQSEEDYTSNTSKQLNSQEEDILDRLTELHSTSCADTKVDLVSSVDTGHSGTLTSRDTTERALQDQHTKIVENQVGRTQDSPVNKSSTGTIDTAPTLTLPKALCDDIIIFRTEEDGTIIEDDLCDKQRPPSKLDATIEDESIICDDADETFLDSLNRVRRSYGIENAYHNFGAFLSNVSDFIKDCSISSATELPRSLSNDALRRKSLSSTPQLPDSLLPRRGSLLHTDPLAQLHKDRNRQSATTSIPLSKEQLIEKKAALLPAPPQNLVLEALTSENMEVNKEDVPSTTTSLVTIEQVETPHLPSIRVAVPPSHSAKETAMSTEAHTSLSYSEEKPLVPPLELPTCLPPLTSSIGTSSPRSTGTSRLRSLCMQPPNTPHVPEPSLVGTSSVDNTDTNAQKLHSNSDVFSNNICLPQSLEPGPFKSRLPGFEKGSKNDVAISSGFETLKLLGYTAQDRDKSLSRSSHTHFRIRRSSSTSQSSRVFSPTDMPGIFPSAMHRNNVDETAVGHDPNRLILTRSALEDLVNMSDNDLSVLRASAVTSGGLGGSI</sequence>
<reference evidence="2 3" key="1">
    <citation type="journal article" date="2015" name="Mol. Biochem. Parasitol.">
        <title>Identification of polymorphic genes for use in assemblage B genotyping assays through comparative genomics of multiple assemblage B Giardia duodenalis isolates.</title>
        <authorList>
            <person name="Wielinga C."/>
            <person name="Thompson R.C."/>
            <person name="Monis P."/>
            <person name="Ryan U."/>
        </authorList>
    </citation>
    <scope>NUCLEOTIDE SEQUENCE [LARGE SCALE GENOMIC DNA]</scope>
    <source>
        <strain evidence="2 3">BAH15c1</strain>
    </source>
</reference>
<dbReference type="VEuPathDB" id="GiardiaDB:QR46_0840"/>
<feature type="region of interest" description="Disordered" evidence="1">
    <location>
        <begin position="725"/>
        <end position="744"/>
    </location>
</feature>
<comment type="caution">
    <text evidence="2">The sequence shown here is derived from an EMBL/GenBank/DDBJ whole genome shotgun (WGS) entry which is preliminary data.</text>
</comment>
<gene>
    <name evidence="2" type="ORF">QR46_0840</name>
</gene>
<dbReference type="OrthoDB" id="10261316at2759"/>
<proteinExistence type="predicted"/>
<feature type="region of interest" description="Disordered" evidence="1">
    <location>
        <begin position="641"/>
        <end position="661"/>
    </location>
</feature>